<evidence type="ECO:0000256" key="7">
    <source>
        <dbReference type="ARBA" id="ARBA00023136"/>
    </source>
</evidence>
<dbReference type="AlphaFoldDB" id="A0A679I4L9"/>
<name>A0A679I4L9_9RHOO</name>
<keyword evidence="9" id="KW-1185">Reference proteome</keyword>
<keyword evidence="4" id="KW-0997">Cell inner membrane</keyword>
<dbReference type="InterPro" id="IPR027463">
    <property type="entry name" value="AcrB_DN_DC_subdom"/>
</dbReference>
<dbReference type="FunFam" id="3.30.70.1430:FF:000001">
    <property type="entry name" value="Efflux pump membrane transporter"/>
    <property type="match status" value="1"/>
</dbReference>
<dbReference type="Gene3D" id="3.30.2090.10">
    <property type="entry name" value="Multidrug efflux transporter AcrB TolC docking domain, DN and DC subdomains"/>
    <property type="match status" value="2"/>
</dbReference>
<keyword evidence="3" id="KW-1003">Cell membrane</keyword>
<evidence type="ECO:0000313" key="9">
    <source>
        <dbReference type="Proteomes" id="UP000463961"/>
    </source>
</evidence>
<keyword evidence="2" id="KW-0813">Transport</keyword>
<evidence type="ECO:0000256" key="3">
    <source>
        <dbReference type="ARBA" id="ARBA00022475"/>
    </source>
</evidence>
<dbReference type="GO" id="GO:0005886">
    <property type="term" value="C:plasma membrane"/>
    <property type="evidence" value="ECO:0007669"/>
    <property type="project" value="UniProtKB-SubCell"/>
</dbReference>
<dbReference type="RefSeq" id="WP_162049829.1">
    <property type="nucleotide sequence ID" value="NZ_AP019011.1"/>
</dbReference>
<dbReference type="PRINTS" id="PR00702">
    <property type="entry name" value="ACRIFLAVINRP"/>
</dbReference>
<dbReference type="Gene3D" id="3.30.70.1440">
    <property type="entry name" value="Multidrug efflux transporter AcrB pore domain"/>
    <property type="match status" value="1"/>
</dbReference>
<protein>
    <submittedName>
        <fullName evidence="8">Multidrug resistance protein MdtC</fullName>
    </submittedName>
</protein>
<dbReference type="InterPro" id="IPR001036">
    <property type="entry name" value="Acrflvin-R"/>
</dbReference>
<dbReference type="PANTHER" id="PTHR32063:SF34">
    <property type="entry name" value="MULTIDRUG RESISTANCE PROTEIN MDTC"/>
    <property type="match status" value="1"/>
</dbReference>
<dbReference type="Gene3D" id="3.30.70.1430">
    <property type="entry name" value="Multidrug efflux transporter AcrB pore domain"/>
    <property type="match status" value="2"/>
</dbReference>
<dbReference type="GO" id="GO:0042910">
    <property type="term" value="F:xenobiotic transmembrane transporter activity"/>
    <property type="evidence" value="ECO:0007669"/>
    <property type="project" value="TreeGrafter"/>
</dbReference>
<dbReference type="OrthoDB" id="8764373at2"/>
<dbReference type="Gene3D" id="1.20.1640.10">
    <property type="entry name" value="Multidrug efflux transporter AcrB transmembrane domain"/>
    <property type="match status" value="2"/>
</dbReference>
<accession>A0A679I4L9</accession>
<proteinExistence type="predicted"/>
<sequence>MNWLRLFVERPIATTLLVVAVTISGIIGFLQLPVAPLPQVDFPTISVRASLAGASPETMASSIATPLERSLSRIAGITEMTSISTQGSSNITLQFDLDRNIDGAARDVQAAIVAARALLPTGLPSNPTYRKVNPADSPIMVLALTSDTLDVAQIYDAADSVLSQKLAQVSGIGQVTVGGSAQPAVRVTVIPAVIQSMGISSEDIRNAVLKANLNLPKGTLENEHRQWVVQANDQAKTAADYKPVIVVWRNGAPVRLEDVASVTDSVQDVRNIGLTNGQRSVMLILYRQPGANIIETVARVKAILPQLEATIPAGIQIKTVMDRTPTILASLKEVERTLVLSVALVILAVFLFLKSGRATLIPGIVVPVSLVGTFGVMYLCNYSLDNLSLMALTIATGFVVDDAIVVLENITRHREAGMPLRQAVLQGTKEVSFTVISISLSLIAVFLPILLMGGIIGRLFREFAVVLSIAILISMVISLTVTPMMTDILLREHQAKISPAITPSRSRWKKLLHAVGLGMHWLQEAFTKIFDRVYTGYANTIGWALDHRKLMLTGLLLTIVLNFQLYKIVPKGFFPQQDTGRIMGFIQADQSVSFGTMKDKLTKFINIIQDDPAVNTVSGFTGGSQRNSGIVFISLKPLSERDVSADEVVNRLRPKLGREPGAGLFMVPMQDIRIGGRPSNAQYQFSLQSDDLEELREWEPKIRAALSKLPVLADVNTDQQDLGLQTRVEIDRDAAFRLGITPKMIDAALNNLFGQRQVSVIYRPLNQYRVVLEAAPEYTQAPDTLDRLMLTVPATATTPARQVALSNVARILPDKTPLAVNHEGAFVVSTLSFNLPLGVSLSQATEAIQATMFDMGVPDSIRGTFSGSAKAFQASLKSQPLLILAAIIAVYIVLGMLYESLIHPLTILSTLPSAGVGALLAILATGTDFNIISLIGVILLIGIVKKNAIMMIDFAIAAQRAGKTARDAIHEACLLRFRPIMMTTFAALFAAIPLAIGHGDGAELRVPLGVAIVGGLILSQILTLYTTPVVFLALDRFTRKPRDTDAQTAKIAPADAQS</sequence>
<reference evidence="9" key="1">
    <citation type="submission" date="2020-01" db="EMBL/GenBank/DDBJ databases">
        <title>Phosphoaccumulans saitamaens gen. nov., sp. nov., a polyphosphate accumulating bacterium isolated from surface river water.</title>
        <authorList>
            <person name="Watanabe K."/>
            <person name="Suda W."/>
        </authorList>
    </citation>
    <scope>NUCLEOTIDE SEQUENCE [LARGE SCALE GENOMIC DNA]</scope>
    <source>
        <strain evidence="9">ICHIAU1</strain>
    </source>
</reference>
<keyword evidence="7" id="KW-0472">Membrane</keyword>
<evidence type="ECO:0000256" key="1">
    <source>
        <dbReference type="ARBA" id="ARBA00004429"/>
    </source>
</evidence>
<evidence type="ECO:0000256" key="6">
    <source>
        <dbReference type="ARBA" id="ARBA00022989"/>
    </source>
</evidence>
<dbReference type="Proteomes" id="UP000463961">
    <property type="component" value="Chromosome"/>
</dbReference>
<dbReference type="EMBL" id="AP022345">
    <property type="protein sequence ID" value="BBU69464.1"/>
    <property type="molecule type" value="Genomic_DNA"/>
</dbReference>
<dbReference type="SUPFAM" id="SSF82866">
    <property type="entry name" value="Multidrug efflux transporter AcrB transmembrane domain"/>
    <property type="match status" value="2"/>
</dbReference>
<dbReference type="SUPFAM" id="SSF82714">
    <property type="entry name" value="Multidrug efflux transporter AcrB TolC docking domain, DN and DC subdomains"/>
    <property type="match status" value="2"/>
</dbReference>
<dbReference type="Pfam" id="PF00873">
    <property type="entry name" value="ACR_tran"/>
    <property type="match status" value="1"/>
</dbReference>
<dbReference type="FunFam" id="1.20.1640.10:FF:000001">
    <property type="entry name" value="Efflux pump membrane transporter"/>
    <property type="match status" value="1"/>
</dbReference>
<gene>
    <name evidence="8" type="primary">mdtC</name>
    <name evidence="8" type="ORF">ICHIAU1_17470</name>
</gene>
<evidence type="ECO:0000313" key="8">
    <source>
        <dbReference type="EMBL" id="BBU69464.1"/>
    </source>
</evidence>
<evidence type="ECO:0000256" key="2">
    <source>
        <dbReference type="ARBA" id="ARBA00022448"/>
    </source>
</evidence>
<comment type="subcellular location">
    <subcellularLocation>
        <location evidence="1">Cell inner membrane</location>
        <topology evidence="1">Multi-pass membrane protein</topology>
    </subcellularLocation>
</comment>
<keyword evidence="6" id="KW-1133">Transmembrane helix</keyword>
<dbReference type="Gene3D" id="3.30.70.1320">
    <property type="entry name" value="Multidrug efflux transporter AcrB pore domain like"/>
    <property type="match status" value="1"/>
</dbReference>
<dbReference type="SUPFAM" id="SSF82693">
    <property type="entry name" value="Multidrug efflux transporter AcrB pore domain, PN1, PN2, PC1 and PC2 subdomains"/>
    <property type="match status" value="3"/>
</dbReference>
<keyword evidence="5" id="KW-0812">Transmembrane</keyword>
<organism evidence="8 9">
    <name type="scientific">Fluviibacter phosphoraccumulans</name>
    <dbReference type="NCBI Taxonomy" id="1751046"/>
    <lineage>
        <taxon>Bacteria</taxon>
        <taxon>Pseudomonadati</taxon>
        <taxon>Pseudomonadota</taxon>
        <taxon>Betaproteobacteria</taxon>
        <taxon>Rhodocyclales</taxon>
        <taxon>Fluviibacteraceae</taxon>
        <taxon>Fluviibacter</taxon>
    </lineage>
</organism>
<evidence type="ECO:0000256" key="5">
    <source>
        <dbReference type="ARBA" id="ARBA00022692"/>
    </source>
</evidence>
<evidence type="ECO:0000256" key="4">
    <source>
        <dbReference type="ARBA" id="ARBA00022519"/>
    </source>
</evidence>
<dbReference type="PANTHER" id="PTHR32063">
    <property type="match status" value="1"/>
</dbReference>